<evidence type="ECO:0000256" key="5">
    <source>
        <dbReference type="RuleBase" id="RU367072"/>
    </source>
</evidence>
<keyword evidence="5" id="KW-0234">DNA repair</keyword>
<comment type="subunit">
    <text evidence="5">Component of the CIA complex.</text>
</comment>
<dbReference type="PANTHER" id="PTHR12891">
    <property type="entry name" value="DNA REPAIR/TRANSCRIPTION PROTEIN MET18/MMS19"/>
    <property type="match status" value="1"/>
</dbReference>
<dbReference type="GO" id="GO:0016226">
    <property type="term" value="P:iron-sulfur cluster assembly"/>
    <property type="evidence" value="ECO:0007669"/>
    <property type="project" value="UniProtKB-UniRule"/>
</dbReference>
<evidence type="ECO:0000256" key="1">
    <source>
        <dbReference type="ARBA" id="ARBA00004123"/>
    </source>
</evidence>
<evidence type="ECO:0000256" key="4">
    <source>
        <dbReference type="ARBA" id="ARBA00023242"/>
    </source>
</evidence>
<dbReference type="InterPro" id="IPR029240">
    <property type="entry name" value="MMS19_N"/>
</dbReference>
<organism evidence="8">
    <name type="scientific">Nyssomyia neivai</name>
    <dbReference type="NCBI Taxonomy" id="330878"/>
    <lineage>
        <taxon>Eukaryota</taxon>
        <taxon>Metazoa</taxon>
        <taxon>Ecdysozoa</taxon>
        <taxon>Arthropoda</taxon>
        <taxon>Hexapoda</taxon>
        <taxon>Insecta</taxon>
        <taxon>Pterygota</taxon>
        <taxon>Neoptera</taxon>
        <taxon>Endopterygota</taxon>
        <taxon>Diptera</taxon>
        <taxon>Nematocera</taxon>
        <taxon>Psychodoidea</taxon>
        <taxon>Psychodidae</taxon>
        <taxon>Nyssomyia</taxon>
    </lineage>
</organism>
<dbReference type="PANTHER" id="PTHR12891:SF0">
    <property type="entry name" value="MMS19 NUCLEOTIDE EXCISION REPAIR PROTEIN HOMOLOG"/>
    <property type="match status" value="1"/>
</dbReference>
<dbReference type="InterPro" id="IPR024687">
    <property type="entry name" value="MMS19_C"/>
</dbReference>
<dbReference type="InterPro" id="IPR039920">
    <property type="entry name" value="MMS19"/>
</dbReference>
<keyword evidence="5" id="KW-0963">Cytoplasm</keyword>
<dbReference type="InterPro" id="IPR016024">
    <property type="entry name" value="ARM-type_fold"/>
</dbReference>
<keyword evidence="3" id="KW-0677">Repeat</keyword>
<reference evidence="8" key="1">
    <citation type="submission" date="2016-12" db="EMBL/GenBank/DDBJ databases">
        <title>An insight into the sialome and mialome of the sand fly, Nyssomyia neivai.</title>
        <authorList>
            <person name="Sebastian V."/>
            <person name="Goulart T.M."/>
            <person name="Oliveira W."/>
            <person name="Calvo E."/>
            <person name="Oliveira L.F."/>
            <person name="Pinto M.C."/>
            <person name="Rosselino A.M."/>
            <person name="Ribeiro J.M."/>
        </authorList>
    </citation>
    <scope>NUCLEOTIDE SEQUENCE</scope>
</reference>
<keyword evidence="5" id="KW-0206">Cytoskeleton</keyword>
<dbReference type="GO" id="GO:0006281">
    <property type="term" value="P:DNA repair"/>
    <property type="evidence" value="ECO:0007669"/>
    <property type="project" value="UniProtKB-UniRule"/>
</dbReference>
<evidence type="ECO:0000313" key="8">
    <source>
        <dbReference type="EMBL" id="JAV05287.1"/>
    </source>
</evidence>
<feature type="domain" description="MMS19 N-terminal" evidence="7">
    <location>
        <begin position="50"/>
        <end position="311"/>
    </location>
</feature>
<comment type="subcellular location">
    <subcellularLocation>
        <location evidence="5">Cytoplasm</location>
        <location evidence="5">Cytoskeleton</location>
        <location evidence="5">Spindle</location>
    </subcellularLocation>
    <subcellularLocation>
        <location evidence="1 5">Nucleus</location>
    </subcellularLocation>
</comment>
<accession>A0A1L8DFY2</accession>
<dbReference type="AlphaFoldDB" id="A0A1L8DFY2"/>
<dbReference type="GO" id="GO:0051604">
    <property type="term" value="P:protein maturation"/>
    <property type="evidence" value="ECO:0007669"/>
    <property type="project" value="UniProtKB-UniRule"/>
</dbReference>
<keyword evidence="4 5" id="KW-0539">Nucleus</keyword>
<dbReference type="GO" id="GO:0005634">
    <property type="term" value="C:nucleus"/>
    <property type="evidence" value="ECO:0007669"/>
    <property type="project" value="UniProtKB-SubCell"/>
</dbReference>
<dbReference type="InterPro" id="IPR011989">
    <property type="entry name" value="ARM-like"/>
</dbReference>
<comment type="function">
    <text evidence="5">Key component of the cytosolic iron-sulfur protein assembly (CIA) complex, a multiprotein complex that mediates the incorporation of iron-sulfur cluster into apoproteins specifically involved in DNA metabolism and genomic integrity. In the CIA complex, MMS19 acts as an adapter between early-acting CIA components and a subset of cellular target iron-sulfur proteins.</text>
</comment>
<dbReference type="GO" id="GO:0097361">
    <property type="term" value="C:cytosolic [4Fe-4S] assembly targeting complex"/>
    <property type="evidence" value="ECO:0007669"/>
    <property type="project" value="UniProtKB-UniRule"/>
</dbReference>
<feature type="domain" description="MMS19 C-terminal" evidence="6">
    <location>
        <begin position="630"/>
        <end position="902"/>
    </location>
</feature>
<dbReference type="Gene3D" id="1.25.10.10">
    <property type="entry name" value="Leucine-rich Repeat Variant"/>
    <property type="match status" value="2"/>
</dbReference>
<dbReference type="GO" id="GO:0005819">
    <property type="term" value="C:spindle"/>
    <property type="evidence" value="ECO:0007669"/>
    <property type="project" value="UniProtKB-SubCell"/>
</dbReference>
<sequence>MSDKGPEMTYNWWDCSELIEKIAEDGELVAKARDICTDLSQEVYSITELVEKLGPLLTSQNTSHRSRTLELFSEILKSLPRDFLKEAQLKFIVTFYADRSKDPHSVVPAILTGTLAMAQMTNIPHEEFVSLLLVLLGGSVMCQSQTRSDRETFYEIIEHSSLTYVTKLGAVKDEFLQGVLAALEGERDPRNLQRIFTFMPKLMGMYPLDHWTEEMFEVFACYFPVDFHPPPNVEKPITRDELAELLLTCLTATQGFVDFCIPLAVEKLESQIKVSKIDSLHLLSACASKYGADVFEEAFPNIWLSLKAEVLPGGNEEVTQKALETIQSILTAAKGSATQTENILNVILHSITISLCDTNLRLFAPACRIVVACCRSNAHAALCVANKLLPMCLTQIEEGTMEAQKIILLKFIKEIVGICSEKDILKDVDEATTKRMQETFVECFKCTAESKEIAEKIEIAFESMGQMIKLLDVTERECVYGNLLKILQSGAVVNVDECLKVFAFHQREEFTENVVRKLLQRDFLNATNAKGIFHCTVCLISVWKTSDILYNFLLDGVFEHPQNDIKLLALRSMESVVSEEFIKSGIIEKCIDFLRNNTDLPIDVLVATSDVLKLCMQTLREGEQSDTVAKFLPDLAPHRGNELFLFDGLIGQLCQQVDISSYFHHITKDLIEYAVEISRGEVSSSVHLDVCDKLLCYLFNRTIQDSIFEETLSQSINYLNRQIEVNFLGVRTFAWILKGLLVKGHRKATSLIKDLTTLLTSERLQCEAVGAFQILAKPTHHLPNMRPFHLQKLFELVLKYTTTDDKYTPAQLAAIAEILLHLPMKVITMNLQRIGKILFQCLDCDNTDTLLITITLINRLLQEDSDFCRYHLQSLIPRCIQLSAVKKSLKTRLAALEFLHSVTKKYDTVLLVPFRQDVVYGLQPALDDHKRNVRAAAVIARSAWFVFDSGKAE</sequence>
<evidence type="ECO:0000256" key="2">
    <source>
        <dbReference type="ARBA" id="ARBA00009340"/>
    </source>
</evidence>
<keyword evidence="5" id="KW-0227">DNA damage</keyword>
<proteinExistence type="inferred from homology"/>
<evidence type="ECO:0000259" key="6">
    <source>
        <dbReference type="Pfam" id="PF12460"/>
    </source>
</evidence>
<dbReference type="Pfam" id="PF14500">
    <property type="entry name" value="MMS19_N"/>
    <property type="match status" value="1"/>
</dbReference>
<evidence type="ECO:0000256" key="3">
    <source>
        <dbReference type="ARBA" id="ARBA00022737"/>
    </source>
</evidence>
<name>A0A1L8DFY2_9DIPT</name>
<evidence type="ECO:0000259" key="7">
    <source>
        <dbReference type="Pfam" id="PF14500"/>
    </source>
</evidence>
<comment type="similarity">
    <text evidence="2 5">Belongs to the MET18/MMS19 family.</text>
</comment>
<dbReference type="SUPFAM" id="SSF48371">
    <property type="entry name" value="ARM repeat"/>
    <property type="match status" value="1"/>
</dbReference>
<protein>
    <recommendedName>
        <fullName evidence="5">MMS19 nucleotide excision repair protein</fullName>
    </recommendedName>
</protein>
<dbReference type="Pfam" id="PF12460">
    <property type="entry name" value="MMS19_C"/>
    <property type="match status" value="1"/>
</dbReference>
<dbReference type="EMBL" id="GFDF01008797">
    <property type="protein sequence ID" value="JAV05287.1"/>
    <property type="molecule type" value="Transcribed_RNA"/>
</dbReference>